<organism evidence="12 14">
    <name type="scientific">Biomphalaria glabrata</name>
    <name type="common">Bloodfluke planorb</name>
    <name type="synonym">Freshwater snail</name>
    <dbReference type="NCBI Taxonomy" id="6526"/>
    <lineage>
        <taxon>Eukaryota</taxon>
        <taxon>Metazoa</taxon>
        <taxon>Spiralia</taxon>
        <taxon>Lophotrochozoa</taxon>
        <taxon>Mollusca</taxon>
        <taxon>Gastropoda</taxon>
        <taxon>Heterobranchia</taxon>
        <taxon>Euthyneura</taxon>
        <taxon>Panpulmonata</taxon>
        <taxon>Hygrophila</taxon>
        <taxon>Lymnaeoidea</taxon>
        <taxon>Planorbidae</taxon>
        <taxon>Biomphalaria</taxon>
    </lineage>
</organism>
<dbReference type="Pfam" id="PF00001">
    <property type="entry name" value="7tm_1"/>
    <property type="match status" value="1"/>
</dbReference>
<evidence type="ECO:0000259" key="11">
    <source>
        <dbReference type="PROSITE" id="PS50262"/>
    </source>
</evidence>
<evidence type="ECO:0000313" key="14">
    <source>
        <dbReference type="RefSeq" id="XP_055866912.1"/>
    </source>
</evidence>
<name>A0A9W2YW21_BIOGL</name>
<keyword evidence="4 10" id="KW-1133">Transmembrane helix</keyword>
<feature type="transmembrane region" description="Helical" evidence="10">
    <location>
        <begin position="283"/>
        <end position="304"/>
    </location>
</feature>
<dbReference type="PROSITE" id="PS50262">
    <property type="entry name" value="G_PROTEIN_RECEP_F1_2"/>
    <property type="match status" value="1"/>
</dbReference>
<gene>
    <name evidence="13 14 15" type="primary">LOC106079159</name>
</gene>
<feature type="transmembrane region" description="Helical" evidence="10">
    <location>
        <begin position="91"/>
        <end position="116"/>
    </location>
</feature>
<feature type="domain" description="G-protein coupled receptors family 1 profile" evidence="11">
    <location>
        <begin position="70"/>
        <end position="339"/>
    </location>
</feature>
<dbReference type="Proteomes" id="UP001165740">
    <property type="component" value="Chromosome 14"/>
</dbReference>
<comment type="subcellular location">
    <subcellularLocation>
        <location evidence="1">Membrane</location>
        <topology evidence="1">Multi-pass membrane protein</topology>
    </subcellularLocation>
</comment>
<evidence type="ECO:0000256" key="7">
    <source>
        <dbReference type="ARBA" id="ARBA00023170"/>
    </source>
</evidence>
<keyword evidence="7 9" id="KW-0675">Receptor</keyword>
<evidence type="ECO:0000313" key="12">
    <source>
        <dbReference type="Proteomes" id="UP001165740"/>
    </source>
</evidence>
<dbReference type="PRINTS" id="PR00237">
    <property type="entry name" value="GPCRRHODOPSN"/>
</dbReference>
<dbReference type="RefSeq" id="XP_055866912.1">
    <property type="nucleotide sequence ID" value="XM_056010937.1"/>
</dbReference>
<dbReference type="AlphaFoldDB" id="A0A9W2YW21"/>
<dbReference type="GO" id="GO:0004983">
    <property type="term" value="F:neuropeptide Y receptor activity"/>
    <property type="evidence" value="ECO:0007669"/>
    <property type="project" value="InterPro"/>
</dbReference>
<comment type="similarity">
    <text evidence="2 9">Belongs to the G-protein coupled receptor 1 family.</text>
</comment>
<accession>A0A9W2YW21</accession>
<dbReference type="InterPro" id="IPR017452">
    <property type="entry name" value="GPCR_Rhodpsn_7TM"/>
</dbReference>
<evidence type="ECO:0000256" key="3">
    <source>
        <dbReference type="ARBA" id="ARBA00022692"/>
    </source>
</evidence>
<evidence type="ECO:0000256" key="6">
    <source>
        <dbReference type="ARBA" id="ARBA00023136"/>
    </source>
</evidence>
<evidence type="ECO:0000313" key="15">
    <source>
        <dbReference type="RefSeq" id="XP_055866913.1"/>
    </source>
</evidence>
<evidence type="ECO:0000256" key="10">
    <source>
        <dbReference type="SAM" id="Phobius"/>
    </source>
</evidence>
<dbReference type="PRINTS" id="PR01012">
    <property type="entry name" value="NRPEPTIDEYR"/>
</dbReference>
<dbReference type="OMA" id="MDIWIDF"/>
<evidence type="ECO:0000256" key="8">
    <source>
        <dbReference type="ARBA" id="ARBA00023224"/>
    </source>
</evidence>
<evidence type="ECO:0000313" key="13">
    <source>
        <dbReference type="RefSeq" id="XP_055866911.1"/>
    </source>
</evidence>
<dbReference type="GO" id="GO:0005886">
    <property type="term" value="C:plasma membrane"/>
    <property type="evidence" value="ECO:0007669"/>
    <property type="project" value="TreeGrafter"/>
</dbReference>
<keyword evidence="6 10" id="KW-0472">Membrane</keyword>
<feature type="transmembrane region" description="Helical" evidence="10">
    <location>
        <begin position="221"/>
        <end position="242"/>
    </location>
</feature>
<evidence type="ECO:0000256" key="5">
    <source>
        <dbReference type="ARBA" id="ARBA00023040"/>
    </source>
</evidence>
<feature type="transmembrane region" description="Helical" evidence="10">
    <location>
        <begin position="319"/>
        <end position="342"/>
    </location>
</feature>
<dbReference type="Gene3D" id="1.20.1070.10">
    <property type="entry name" value="Rhodopsin 7-helix transmembrane proteins"/>
    <property type="match status" value="1"/>
</dbReference>
<dbReference type="RefSeq" id="XP_055866913.1">
    <property type="nucleotide sequence ID" value="XM_056010938.1"/>
</dbReference>
<dbReference type="OrthoDB" id="10037617at2759"/>
<reference evidence="13 14" key="1">
    <citation type="submission" date="2025-04" db="UniProtKB">
        <authorList>
            <consortium name="RefSeq"/>
        </authorList>
    </citation>
    <scope>IDENTIFICATION</scope>
</reference>
<feature type="transmembrane region" description="Helical" evidence="10">
    <location>
        <begin position="170"/>
        <end position="191"/>
    </location>
</feature>
<dbReference type="GeneID" id="106079159"/>
<evidence type="ECO:0000256" key="9">
    <source>
        <dbReference type="RuleBase" id="RU000688"/>
    </source>
</evidence>
<dbReference type="PANTHER" id="PTHR45695">
    <property type="entry name" value="LEUCOKININ RECEPTOR-RELATED"/>
    <property type="match status" value="1"/>
</dbReference>
<dbReference type="RefSeq" id="XP_055866911.1">
    <property type="nucleotide sequence ID" value="XM_056010936.1"/>
</dbReference>
<protein>
    <submittedName>
        <fullName evidence="13 14">Trissin receptor-like</fullName>
    </submittedName>
</protein>
<dbReference type="SUPFAM" id="SSF81321">
    <property type="entry name" value="Family A G protein-coupled receptor-like"/>
    <property type="match status" value="1"/>
</dbReference>
<evidence type="ECO:0000256" key="4">
    <source>
        <dbReference type="ARBA" id="ARBA00022989"/>
    </source>
</evidence>
<sequence>MASKEHSFVIFYNISHLNSSLLDANSSTPKYNIYEEYTLLKDSLITSHDNPFNIFLIVLYIGAFAIGFIGNVFVILVVLRHRHMRTLTNVFFFNLTIGDFMVNCICIPTTLFFYIYRDWIFGETLCRLTPFFQSTAVSVSVLSMLSISVNRYFAIHIPLRAKILFSRNRVHVMLASIWGISLGAFSPMLYINKVTTYGLPDIFTVRACHEVWTIAELKHGYNLIIFLLLFLLPLTVMSALYLKISMALWSKNRQLFSNARKQACMSTPVDRLLLQRRKTVRTLVLLVVLFAGSWFPYYVVYFWLEFNSRSLYVSVVNTFVYPLAQLVGLSNSSINPILYCFLSNGFRRALLNMCCRRSKRTRNGLVMTVRYRCSDDSGVGSVETVLS</sequence>
<keyword evidence="8 9" id="KW-0807">Transducer</keyword>
<keyword evidence="5 9" id="KW-0297">G-protein coupled receptor</keyword>
<feature type="transmembrane region" description="Helical" evidence="10">
    <location>
        <begin position="128"/>
        <end position="149"/>
    </location>
</feature>
<dbReference type="InterPro" id="IPR000276">
    <property type="entry name" value="GPCR_Rhodpsn"/>
</dbReference>
<proteinExistence type="inferred from homology"/>
<evidence type="ECO:0000256" key="2">
    <source>
        <dbReference type="ARBA" id="ARBA00010663"/>
    </source>
</evidence>
<feature type="transmembrane region" description="Helical" evidence="10">
    <location>
        <begin position="54"/>
        <end position="79"/>
    </location>
</feature>
<evidence type="ECO:0000256" key="1">
    <source>
        <dbReference type="ARBA" id="ARBA00004141"/>
    </source>
</evidence>
<dbReference type="PANTHER" id="PTHR45695:SF9">
    <property type="entry name" value="LEUCOKININ RECEPTOR"/>
    <property type="match status" value="1"/>
</dbReference>
<dbReference type="InterPro" id="IPR000611">
    <property type="entry name" value="NPY_rcpt"/>
</dbReference>
<keyword evidence="3 9" id="KW-0812">Transmembrane</keyword>
<keyword evidence="12" id="KW-1185">Reference proteome</keyword>
<dbReference type="CDD" id="cd14993">
    <property type="entry name" value="7tmA_CCKR-like"/>
    <property type="match status" value="1"/>
</dbReference>
<dbReference type="PROSITE" id="PS00237">
    <property type="entry name" value="G_PROTEIN_RECEP_F1_1"/>
    <property type="match status" value="1"/>
</dbReference>